<reference evidence="8 9" key="1">
    <citation type="submission" date="2020-09" db="EMBL/GenBank/DDBJ databases">
        <title>De no assembly of potato wild relative species, Solanum commersonii.</title>
        <authorList>
            <person name="Cho K."/>
        </authorList>
    </citation>
    <scope>NUCLEOTIDE SEQUENCE [LARGE SCALE GENOMIC DNA]</scope>
    <source>
        <strain evidence="8">LZ3.2</strain>
        <tissue evidence="8">Leaf</tissue>
    </source>
</reference>
<evidence type="ECO:0000256" key="2">
    <source>
        <dbReference type="ARBA" id="ARBA00008668"/>
    </source>
</evidence>
<dbReference type="GO" id="GO:0016042">
    <property type="term" value="P:lipid catabolic process"/>
    <property type="evidence" value="ECO:0007669"/>
    <property type="project" value="UniProtKB-KW"/>
</dbReference>
<dbReference type="Gene3D" id="3.40.50.1110">
    <property type="entry name" value="SGNH hydrolase"/>
    <property type="match status" value="1"/>
</dbReference>
<keyword evidence="9" id="KW-1185">Reference proteome</keyword>
<evidence type="ECO:0000256" key="3">
    <source>
        <dbReference type="ARBA" id="ARBA00022525"/>
    </source>
</evidence>
<evidence type="ECO:0000313" key="9">
    <source>
        <dbReference type="Proteomes" id="UP000824120"/>
    </source>
</evidence>
<keyword evidence="6" id="KW-0442">Lipid degradation</keyword>
<dbReference type="Proteomes" id="UP000824120">
    <property type="component" value="Chromosome 3"/>
</dbReference>
<dbReference type="PANTHER" id="PTHR45650">
    <property type="entry name" value="GDSL-LIKE LIPASE/ACYLHYDROLASE-RELATED"/>
    <property type="match status" value="1"/>
</dbReference>
<evidence type="ECO:0000256" key="4">
    <source>
        <dbReference type="ARBA" id="ARBA00022729"/>
    </source>
</evidence>
<evidence type="ECO:0000256" key="5">
    <source>
        <dbReference type="ARBA" id="ARBA00022801"/>
    </source>
</evidence>
<evidence type="ECO:0000256" key="1">
    <source>
        <dbReference type="ARBA" id="ARBA00004613"/>
    </source>
</evidence>
<organism evidence="8 9">
    <name type="scientific">Solanum commersonii</name>
    <name type="common">Commerson's wild potato</name>
    <name type="synonym">Commerson's nightshade</name>
    <dbReference type="NCBI Taxonomy" id="4109"/>
    <lineage>
        <taxon>Eukaryota</taxon>
        <taxon>Viridiplantae</taxon>
        <taxon>Streptophyta</taxon>
        <taxon>Embryophyta</taxon>
        <taxon>Tracheophyta</taxon>
        <taxon>Spermatophyta</taxon>
        <taxon>Magnoliopsida</taxon>
        <taxon>eudicotyledons</taxon>
        <taxon>Gunneridae</taxon>
        <taxon>Pentapetalae</taxon>
        <taxon>asterids</taxon>
        <taxon>lamiids</taxon>
        <taxon>Solanales</taxon>
        <taxon>Solanaceae</taxon>
        <taxon>Solanoideae</taxon>
        <taxon>Solaneae</taxon>
        <taxon>Solanum</taxon>
    </lineage>
</organism>
<evidence type="ECO:0008006" key="10">
    <source>
        <dbReference type="Google" id="ProtNLM"/>
    </source>
</evidence>
<dbReference type="InterPro" id="IPR051238">
    <property type="entry name" value="GDSL_esterase/lipase"/>
</dbReference>
<comment type="similarity">
    <text evidence="2">Belongs to the 'GDSL' lipolytic enzyme family.</text>
</comment>
<dbReference type="GO" id="GO:0005576">
    <property type="term" value="C:extracellular region"/>
    <property type="evidence" value="ECO:0007669"/>
    <property type="project" value="UniProtKB-SubCell"/>
</dbReference>
<dbReference type="EMBL" id="JACXVP010000003">
    <property type="protein sequence ID" value="KAG5618552.1"/>
    <property type="molecule type" value="Genomic_DNA"/>
</dbReference>
<keyword evidence="3" id="KW-0964">Secreted</keyword>
<dbReference type="InterPro" id="IPR036514">
    <property type="entry name" value="SGNH_hydro_sf"/>
</dbReference>
<evidence type="ECO:0000256" key="7">
    <source>
        <dbReference type="ARBA" id="ARBA00023098"/>
    </source>
</evidence>
<name>A0A9J6A290_SOLCO</name>
<dbReference type="AlphaFoldDB" id="A0A9J6A290"/>
<keyword evidence="5" id="KW-0378">Hydrolase</keyword>
<protein>
    <recommendedName>
        <fullName evidence="10">GDSL esterase/lipase</fullName>
    </recommendedName>
</protein>
<evidence type="ECO:0000256" key="6">
    <source>
        <dbReference type="ARBA" id="ARBA00022963"/>
    </source>
</evidence>
<sequence length="159" mass="16908">MIVLGPVVKWFIFVEVSGSKPDNNTLLSTSNMKLTVTLTIFLALVIGGCNCKIVQFIFGDSLSDVGNNNFLSKSLARANLPWYGIDFGSGLPNGRFCNGRTVADIIGDEMGLPRPPAYLDQSLTEDVILSNGVNFASGGGGILNETGSLFVSNSPINFL</sequence>
<dbReference type="PANTHER" id="PTHR45650:SF16">
    <property type="entry name" value="OS02G0732800 PROTEIN"/>
    <property type="match status" value="1"/>
</dbReference>
<keyword evidence="4" id="KW-0732">Signal</keyword>
<proteinExistence type="inferred from homology"/>
<keyword evidence="7" id="KW-0443">Lipid metabolism</keyword>
<gene>
    <name evidence="8" type="ORF">H5410_018376</name>
</gene>
<comment type="caution">
    <text evidence="8">The sequence shown here is derived from an EMBL/GenBank/DDBJ whole genome shotgun (WGS) entry which is preliminary data.</text>
</comment>
<dbReference type="GO" id="GO:0016787">
    <property type="term" value="F:hydrolase activity"/>
    <property type="evidence" value="ECO:0007669"/>
    <property type="project" value="UniProtKB-KW"/>
</dbReference>
<comment type="subcellular location">
    <subcellularLocation>
        <location evidence="1">Secreted</location>
    </subcellularLocation>
</comment>
<evidence type="ECO:0000313" key="8">
    <source>
        <dbReference type="EMBL" id="KAG5618552.1"/>
    </source>
</evidence>
<dbReference type="OrthoDB" id="1600564at2759"/>
<accession>A0A9J6A290</accession>